<evidence type="ECO:0000313" key="3">
    <source>
        <dbReference type="EMBL" id="TDQ07148.1"/>
    </source>
</evidence>
<dbReference type="InterPro" id="IPR036514">
    <property type="entry name" value="SGNH_hydro_sf"/>
</dbReference>
<evidence type="ECO:0000256" key="1">
    <source>
        <dbReference type="ARBA" id="ARBA00022801"/>
    </source>
</evidence>
<gene>
    <name evidence="3" type="ORF">ATK78_4164</name>
</gene>
<dbReference type="OrthoDB" id="9795554at2"/>
<keyword evidence="4" id="KW-1185">Reference proteome</keyword>
<dbReference type="EMBL" id="SNYC01000007">
    <property type="protein sequence ID" value="TDQ07148.1"/>
    <property type="molecule type" value="Genomic_DNA"/>
</dbReference>
<feature type="domain" description="Sialate O-acetylesterase" evidence="2">
    <location>
        <begin position="26"/>
        <end position="267"/>
    </location>
</feature>
<dbReference type="InterPro" id="IPR052940">
    <property type="entry name" value="Carb_Esterase_6"/>
</dbReference>
<evidence type="ECO:0000313" key="4">
    <source>
        <dbReference type="Proteomes" id="UP000295620"/>
    </source>
</evidence>
<dbReference type="RefSeq" id="WP_133577958.1">
    <property type="nucleotide sequence ID" value="NZ_SNYC01000007.1"/>
</dbReference>
<dbReference type="Gene3D" id="3.40.50.1110">
    <property type="entry name" value="SGNH hydrolase"/>
    <property type="match status" value="1"/>
</dbReference>
<keyword evidence="1" id="KW-0378">Hydrolase</keyword>
<accession>A0A4V3D0S4</accession>
<dbReference type="Pfam" id="PF03629">
    <property type="entry name" value="SASA"/>
    <property type="match status" value="1"/>
</dbReference>
<dbReference type="PANTHER" id="PTHR31988:SF19">
    <property type="entry name" value="9-O-ACETYL-N-ACETYLNEURAMINIC ACID DEACETYLASE-RELATED"/>
    <property type="match status" value="1"/>
</dbReference>
<reference evidence="3 4" key="1">
    <citation type="submission" date="2019-03" db="EMBL/GenBank/DDBJ databases">
        <title>Genomic Encyclopedia of Archaeal and Bacterial Type Strains, Phase II (KMG-II): from individual species to whole genera.</title>
        <authorList>
            <person name="Goeker M."/>
        </authorList>
    </citation>
    <scope>NUCLEOTIDE SEQUENCE [LARGE SCALE GENOMIC DNA]</scope>
    <source>
        <strain evidence="3 4">DSM 19035</strain>
    </source>
</reference>
<dbReference type="InterPro" id="IPR005181">
    <property type="entry name" value="SASA"/>
</dbReference>
<comment type="caution">
    <text evidence="3">The sequence shown here is derived from an EMBL/GenBank/DDBJ whole genome shotgun (WGS) entry which is preliminary data.</text>
</comment>
<dbReference type="AlphaFoldDB" id="A0A4V3D0S4"/>
<dbReference type="SUPFAM" id="SSF52266">
    <property type="entry name" value="SGNH hydrolase"/>
    <property type="match status" value="1"/>
</dbReference>
<organism evidence="3 4">
    <name type="scientific">Pedobacter metabolipauper</name>
    <dbReference type="NCBI Taxonomy" id="425513"/>
    <lineage>
        <taxon>Bacteria</taxon>
        <taxon>Pseudomonadati</taxon>
        <taxon>Bacteroidota</taxon>
        <taxon>Sphingobacteriia</taxon>
        <taxon>Sphingobacteriales</taxon>
        <taxon>Sphingobacteriaceae</taxon>
        <taxon>Pedobacter</taxon>
    </lineage>
</organism>
<protein>
    <recommendedName>
        <fullName evidence="2">Sialate O-acetylesterase domain-containing protein</fullName>
    </recommendedName>
</protein>
<dbReference type="GO" id="GO:0016788">
    <property type="term" value="F:hydrolase activity, acting on ester bonds"/>
    <property type="evidence" value="ECO:0007669"/>
    <property type="project" value="UniProtKB-ARBA"/>
</dbReference>
<dbReference type="Proteomes" id="UP000295620">
    <property type="component" value="Unassembled WGS sequence"/>
</dbReference>
<name>A0A4V3D0S4_9SPHI</name>
<proteinExistence type="predicted"/>
<evidence type="ECO:0000259" key="2">
    <source>
        <dbReference type="Pfam" id="PF03629"/>
    </source>
</evidence>
<sequence>MNLLRTVILMGISGLVYTTCLAQEKLVFLVAGQSNAVGQGDSSKSVRTALAGTFEYKYTGDVLEPLADPVGMNELSFERANTGSAWPAFAAQLQLLSQKNIIIIPAARNGSSCNGKAELDPYGTWDTTGVLFKNALLKTRKAVEKVGRPLNGLIWMQGERDANAINSGTISAADYEVSLRKLIERFRQHLGAEMPFYIVQTGYYLNHPRAGFDAVQAVQRRVCLSMPHVFMVFKTARFADENKLKDEIHYDQGALNDSGKAIADAIYRLNLPGGIAGGNF</sequence>
<dbReference type="PANTHER" id="PTHR31988">
    <property type="entry name" value="ESTERASE, PUTATIVE (DUF303)-RELATED"/>
    <property type="match status" value="1"/>
</dbReference>